<accession>A0A9W7AFM0</accession>
<keyword evidence="5" id="KW-1185">Reference proteome</keyword>
<sequence>MEQQQDNHTKTGGEKLVDNNKVAALPTAESITADITTTFNNLKLRRKHKYMVFKLAADESGTVEIEKLGDPKATQDEFLSSLPNSDCRFAIYDYDYKSTDGRPQSKLWFISWLPDNSTPHNMMAYSAAKGVFRDRFTGVFDLMAKKIEDVEVALGLRKEEEEESSSDFEDD</sequence>
<reference evidence="5" key="1">
    <citation type="journal article" date="2023" name="Commun. Biol.">
        <title>Genome analysis of Parmales, the sister group of diatoms, reveals the evolutionary specialization of diatoms from phago-mixotrophs to photoautotrophs.</title>
        <authorList>
            <person name="Ban H."/>
            <person name="Sato S."/>
            <person name="Yoshikawa S."/>
            <person name="Yamada K."/>
            <person name="Nakamura Y."/>
            <person name="Ichinomiya M."/>
            <person name="Sato N."/>
            <person name="Blanc-Mathieu R."/>
            <person name="Endo H."/>
            <person name="Kuwata A."/>
            <person name="Ogata H."/>
        </authorList>
    </citation>
    <scope>NUCLEOTIDE SEQUENCE [LARGE SCALE GENOMIC DNA]</scope>
    <source>
        <strain evidence="5">NIES 3701</strain>
    </source>
</reference>
<dbReference type="SMART" id="SM00102">
    <property type="entry name" value="ADF"/>
    <property type="match status" value="1"/>
</dbReference>
<dbReference type="Pfam" id="PF00241">
    <property type="entry name" value="Cofilin_ADF"/>
    <property type="match status" value="1"/>
</dbReference>
<evidence type="ECO:0000256" key="1">
    <source>
        <dbReference type="ARBA" id="ARBA00006844"/>
    </source>
</evidence>
<gene>
    <name evidence="4" type="ORF">TrST_g11972</name>
</gene>
<dbReference type="EMBL" id="BRXY01000126">
    <property type="protein sequence ID" value="GMH68512.1"/>
    <property type="molecule type" value="Genomic_DNA"/>
</dbReference>
<keyword evidence="2" id="KW-0009">Actin-binding</keyword>
<evidence type="ECO:0000313" key="5">
    <source>
        <dbReference type="Proteomes" id="UP001165085"/>
    </source>
</evidence>
<name>A0A9W7AFM0_9STRA</name>
<dbReference type="Gene3D" id="3.40.20.10">
    <property type="entry name" value="Severin"/>
    <property type="match status" value="1"/>
</dbReference>
<dbReference type="PROSITE" id="PS51263">
    <property type="entry name" value="ADF_H"/>
    <property type="match status" value="1"/>
</dbReference>
<dbReference type="CDD" id="cd11286">
    <property type="entry name" value="ADF_cofilin_like"/>
    <property type="match status" value="1"/>
</dbReference>
<comment type="caution">
    <text evidence="4">The sequence shown here is derived from an EMBL/GenBank/DDBJ whole genome shotgun (WGS) entry which is preliminary data.</text>
</comment>
<dbReference type="InterPro" id="IPR017904">
    <property type="entry name" value="ADF/Cofilin"/>
</dbReference>
<evidence type="ECO:0000259" key="3">
    <source>
        <dbReference type="PROSITE" id="PS51263"/>
    </source>
</evidence>
<dbReference type="AlphaFoldDB" id="A0A9W7AFM0"/>
<evidence type="ECO:0000313" key="4">
    <source>
        <dbReference type="EMBL" id="GMH68512.1"/>
    </source>
</evidence>
<dbReference type="OrthoDB" id="10249245at2759"/>
<dbReference type="GO" id="GO:0015629">
    <property type="term" value="C:actin cytoskeleton"/>
    <property type="evidence" value="ECO:0007669"/>
    <property type="project" value="InterPro"/>
</dbReference>
<dbReference type="InterPro" id="IPR029006">
    <property type="entry name" value="ADF-H/Gelsolin-like_dom_sf"/>
</dbReference>
<dbReference type="InterPro" id="IPR002108">
    <property type="entry name" value="ADF-H"/>
</dbReference>
<dbReference type="PANTHER" id="PTHR11913">
    <property type="entry name" value="COFILIN-RELATED"/>
    <property type="match status" value="1"/>
</dbReference>
<evidence type="ECO:0000256" key="2">
    <source>
        <dbReference type="ARBA" id="ARBA00023203"/>
    </source>
</evidence>
<proteinExistence type="inferred from homology"/>
<dbReference type="Proteomes" id="UP001165085">
    <property type="component" value="Unassembled WGS sequence"/>
</dbReference>
<organism evidence="4 5">
    <name type="scientific">Triparma strigata</name>
    <dbReference type="NCBI Taxonomy" id="1606541"/>
    <lineage>
        <taxon>Eukaryota</taxon>
        <taxon>Sar</taxon>
        <taxon>Stramenopiles</taxon>
        <taxon>Ochrophyta</taxon>
        <taxon>Bolidophyceae</taxon>
        <taxon>Parmales</taxon>
        <taxon>Triparmaceae</taxon>
        <taxon>Triparma</taxon>
    </lineage>
</organism>
<dbReference type="SUPFAM" id="SSF55753">
    <property type="entry name" value="Actin depolymerizing proteins"/>
    <property type="match status" value="1"/>
</dbReference>
<feature type="domain" description="ADF-H" evidence="3">
    <location>
        <begin position="27"/>
        <end position="160"/>
    </location>
</feature>
<protein>
    <recommendedName>
        <fullName evidence="3">ADF-H domain-containing protein</fullName>
    </recommendedName>
</protein>
<dbReference type="GO" id="GO:0003779">
    <property type="term" value="F:actin binding"/>
    <property type="evidence" value="ECO:0007669"/>
    <property type="project" value="UniProtKB-KW"/>
</dbReference>
<comment type="similarity">
    <text evidence="1">Belongs to the actin-binding proteins ADF family.</text>
</comment>
<dbReference type="GO" id="GO:0030042">
    <property type="term" value="P:actin filament depolymerization"/>
    <property type="evidence" value="ECO:0007669"/>
    <property type="project" value="InterPro"/>
</dbReference>